<feature type="transmembrane region" description="Helical" evidence="5">
    <location>
        <begin position="86"/>
        <end position="105"/>
    </location>
</feature>
<dbReference type="EMBL" id="BAABIC010000010">
    <property type="protein sequence ID" value="GAA4692559.1"/>
    <property type="molecule type" value="Genomic_DNA"/>
</dbReference>
<evidence type="ECO:0000256" key="1">
    <source>
        <dbReference type="ARBA" id="ARBA00004141"/>
    </source>
</evidence>
<evidence type="ECO:0000313" key="8">
    <source>
        <dbReference type="Proteomes" id="UP001500325"/>
    </source>
</evidence>
<evidence type="ECO:0000259" key="6">
    <source>
        <dbReference type="Pfam" id="PF13515"/>
    </source>
</evidence>
<comment type="caution">
    <text evidence="7">The sequence shown here is derived from an EMBL/GenBank/DDBJ whole genome shotgun (WGS) entry which is preliminary data.</text>
</comment>
<gene>
    <name evidence="7" type="ORF">GCM10023215_32120</name>
</gene>
<name>A0ABP8WN58_9PSEU</name>
<keyword evidence="2 5" id="KW-0812">Transmembrane</keyword>
<feature type="transmembrane region" description="Helical" evidence="5">
    <location>
        <begin position="443"/>
        <end position="460"/>
    </location>
</feature>
<keyword evidence="4 5" id="KW-0472">Membrane</keyword>
<evidence type="ECO:0000256" key="4">
    <source>
        <dbReference type="ARBA" id="ARBA00023136"/>
    </source>
</evidence>
<evidence type="ECO:0000256" key="5">
    <source>
        <dbReference type="SAM" id="Phobius"/>
    </source>
</evidence>
<evidence type="ECO:0000256" key="2">
    <source>
        <dbReference type="ARBA" id="ARBA00022692"/>
    </source>
</evidence>
<feature type="transmembrane region" description="Helical" evidence="5">
    <location>
        <begin position="412"/>
        <end position="431"/>
    </location>
</feature>
<dbReference type="Pfam" id="PF13515">
    <property type="entry name" value="FUSC_2"/>
    <property type="match status" value="1"/>
</dbReference>
<reference evidence="8" key="1">
    <citation type="journal article" date="2019" name="Int. J. Syst. Evol. Microbiol.">
        <title>The Global Catalogue of Microorganisms (GCM) 10K type strain sequencing project: providing services to taxonomists for standard genome sequencing and annotation.</title>
        <authorList>
            <consortium name="The Broad Institute Genomics Platform"/>
            <consortium name="The Broad Institute Genome Sequencing Center for Infectious Disease"/>
            <person name="Wu L."/>
            <person name="Ma J."/>
        </authorList>
    </citation>
    <scope>NUCLEOTIDE SEQUENCE [LARGE SCALE GENOMIC DNA]</scope>
    <source>
        <strain evidence="8">JCM 18055</strain>
    </source>
</reference>
<evidence type="ECO:0000256" key="3">
    <source>
        <dbReference type="ARBA" id="ARBA00022989"/>
    </source>
</evidence>
<dbReference type="InterPro" id="IPR049453">
    <property type="entry name" value="Memb_transporter_dom"/>
</dbReference>
<feature type="transmembrane region" description="Helical" evidence="5">
    <location>
        <begin position="158"/>
        <end position="178"/>
    </location>
</feature>
<feature type="transmembrane region" description="Helical" evidence="5">
    <location>
        <begin position="51"/>
        <end position="74"/>
    </location>
</feature>
<feature type="transmembrane region" description="Helical" evidence="5">
    <location>
        <begin position="316"/>
        <end position="337"/>
    </location>
</feature>
<feature type="transmembrane region" description="Helical" evidence="5">
    <location>
        <begin position="374"/>
        <end position="400"/>
    </location>
</feature>
<comment type="subcellular location">
    <subcellularLocation>
        <location evidence="1">Membrane</location>
        <topology evidence="1">Multi-pass membrane protein</topology>
    </subcellularLocation>
</comment>
<feature type="transmembrane region" description="Helical" evidence="5">
    <location>
        <begin position="343"/>
        <end position="362"/>
    </location>
</feature>
<accession>A0ABP8WN58</accession>
<protein>
    <submittedName>
        <fullName evidence="7">FUSC family protein</fullName>
    </submittedName>
</protein>
<proteinExistence type="predicted"/>
<organism evidence="7 8">
    <name type="scientific">Pseudonocardia yuanmonensis</name>
    <dbReference type="NCBI Taxonomy" id="1095914"/>
    <lineage>
        <taxon>Bacteria</taxon>
        <taxon>Bacillati</taxon>
        <taxon>Actinomycetota</taxon>
        <taxon>Actinomycetes</taxon>
        <taxon>Pseudonocardiales</taxon>
        <taxon>Pseudonocardiaceae</taxon>
        <taxon>Pseudonocardia</taxon>
    </lineage>
</organism>
<keyword evidence="8" id="KW-1185">Reference proteome</keyword>
<dbReference type="Proteomes" id="UP001500325">
    <property type="component" value="Unassembled WGS sequence"/>
</dbReference>
<evidence type="ECO:0000313" key="7">
    <source>
        <dbReference type="EMBL" id="GAA4692559.1"/>
    </source>
</evidence>
<keyword evidence="3 5" id="KW-1133">Transmembrane helix</keyword>
<sequence length="623" mass="64285">MPVVPPPSADPPGAAATAWSRARDLVRLRPGRFPWADATRAAGCVGGTVLIGWWVGDVEAGLIASIGAFTSLYGTGRPYPYRARQLALIAVAFALVVTLGGLSVAVPWTSAFVVAAIAMAATWLCRALDTGPPGAYLFVLACAMATSVSGSGPPWRTGVLVLAGGVLSWLVHMAGALVRPHGPETAAVSAGATAVVRLLEADGAGYVHARDEAARAMHHCWVHLAGNRTRPTDPADPVVRLRAIALRLHGLLAETMRAHDEGRPVRSDSLARARDLAAQVADPPPAPGPLGRDDLPWGGLGPLRSARQVLAAGSPWRVVVVRVGVAALVAGAAGSTLGLEHAYWSTAAAVLVLHQGLGWAGTAERAVQRLVGTWVGLLLAGAVLAMQLAGVALVLTITALQFVVQLTVPRNYGLGVVFVTPLALTIGSAGHPPDLGALLLSRGIDTLVGCVIGVLAYLLVAPGPAVPQPRRAVVDTMRAVLRVLPHVADGSTAGGPGREARAELDRLALSLPEVYDSGSDALTARRRSLVTRWWPALAAAQHVAYRTLSACWRVDAAAPADRAAVAASLVPAGQADRLAGEVGGLADALEQAVPPPPATRRTEGTFLDPELDALQEAVPRASP</sequence>
<feature type="domain" description="Integral membrane bound transporter" evidence="6">
    <location>
        <begin position="330"/>
        <end position="455"/>
    </location>
</feature>